<reference evidence="2" key="1">
    <citation type="journal article" date="2022" name="Mol. Ecol. Resour.">
        <title>The genomes of chicory, endive, great burdock and yacon provide insights into Asteraceae palaeo-polyploidization history and plant inulin production.</title>
        <authorList>
            <person name="Fan W."/>
            <person name="Wang S."/>
            <person name="Wang H."/>
            <person name="Wang A."/>
            <person name="Jiang F."/>
            <person name="Liu H."/>
            <person name="Zhao H."/>
            <person name="Xu D."/>
            <person name="Zhang Y."/>
        </authorList>
    </citation>
    <scope>NUCLEOTIDE SEQUENCE [LARGE SCALE GENOMIC DNA]</scope>
    <source>
        <strain evidence="2">cv. Punajuju</strain>
    </source>
</reference>
<proteinExistence type="predicted"/>
<sequence>MGCFFACFRVRDDRRPIHLLSQPITSNPKNPAESVARNHLPRCPTVQILVLPTGTVNCPMASCRLLAAQER</sequence>
<name>A0ACB9GE01_CICIN</name>
<dbReference type="EMBL" id="CM042010">
    <property type="protein sequence ID" value="KAI3781446.1"/>
    <property type="molecule type" value="Genomic_DNA"/>
</dbReference>
<keyword evidence="2" id="KW-1185">Reference proteome</keyword>
<reference evidence="1 2" key="2">
    <citation type="journal article" date="2022" name="Mol. Ecol. Resour.">
        <title>The genomes of chicory, endive, great burdock and yacon provide insights into Asteraceae paleo-polyploidization history and plant inulin production.</title>
        <authorList>
            <person name="Fan W."/>
            <person name="Wang S."/>
            <person name="Wang H."/>
            <person name="Wang A."/>
            <person name="Jiang F."/>
            <person name="Liu H."/>
            <person name="Zhao H."/>
            <person name="Xu D."/>
            <person name="Zhang Y."/>
        </authorList>
    </citation>
    <scope>NUCLEOTIDE SEQUENCE [LARGE SCALE GENOMIC DNA]</scope>
    <source>
        <strain evidence="2">cv. Punajuju</strain>
        <tissue evidence="1">Leaves</tissue>
    </source>
</reference>
<organism evidence="1 2">
    <name type="scientific">Cichorium intybus</name>
    <name type="common">Chicory</name>
    <dbReference type="NCBI Taxonomy" id="13427"/>
    <lineage>
        <taxon>Eukaryota</taxon>
        <taxon>Viridiplantae</taxon>
        <taxon>Streptophyta</taxon>
        <taxon>Embryophyta</taxon>
        <taxon>Tracheophyta</taxon>
        <taxon>Spermatophyta</taxon>
        <taxon>Magnoliopsida</taxon>
        <taxon>eudicotyledons</taxon>
        <taxon>Gunneridae</taxon>
        <taxon>Pentapetalae</taxon>
        <taxon>asterids</taxon>
        <taxon>campanulids</taxon>
        <taxon>Asterales</taxon>
        <taxon>Asteraceae</taxon>
        <taxon>Cichorioideae</taxon>
        <taxon>Cichorieae</taxon>
        <taxon>Cichoriinae</taxon>
        <taxon>Cichorium</taxon>
    </lineage>
</organism>
<evidence type="ECO:0000313" key="1">
    <source>
        <dbReference type="EMBL" id="KAI3781446.1"/>
    </source>
</evidence>
<comment type="caution">
    <text evidence="1">The sequence shown here is derived from an EMBL/GenBank/DDBJ whole genome shotgun (WGS) entry which is preliminary data.</text>
</comment>
<accession>A0ACB9GE01</accession>
<dbReference type="Proteomes" id="UP001055811">
    <property type="component" value="Linkage Group LG02"/>
</dbReference>
<protein>
    <submittedName>
        <fullName evidence="1">Uncharacterized protein</fullName>
    </submittedName>
</protein>
<evidence type="ECO:0000313" key="2">
    <source>
        <dbReference type="Proteomes" id="UP001055811"/>
    </source>
</evidence>
<gene>
    <name evidence="1" type="ORF">L2E82_11461</name>
</gene>